<sequence length="68" mass="7435">MSMEAMLDDEGRDALMFLEGTASTRVRGADSPHTSAHFPVRSMLDFDESGPPRPPRRGKEPSPGSCRC</sequence>
<proteinExistence type="predicted"/>
<reference evidence="2" key="3">
    <citation type="submission" date="2010-09" db="EMBL/GenBank/DDBJ databases">
        <title>Annotation of Gaeumannomyces graminis var. tritici R3-111a-1.</title>
        <authorList>
            <consortium name="The Broad Institute Genome Sequencing Platform"/>
            <person name="Ma L.-J."/>
            <person name="Dead R."/>
            <person name="Young S.K."/>
            <person name="Zeng Q."/>
            <person name="Gargeya S."/>
            <person name="Fitzgerald M."/>
            <person name="Haas B."/>
            <person name="Abouelleil A."/>
            <person name="Alvarado L."/>
            <person name="Arachchi H.M."/>
            <person name="Berlin A."/>
            <person name="Brown A."/>
            <person name="Chapman S.B."/>
            <person name="Chen Z."/>
            <person name="Dunbar C."/>
            <person name="Freedman E."/>
            <person name="Gearin G."/>
            <person name="Gellesch M."/>
            <person name="Goldberg J."/>
            <person name="Griggs A."/>
            <person name="Gujja S."/>
            <person name="Heiman D."/>
            <person name="Howarth C."/>
            <person name="Larson L."/>
            <person name="Lui A."/>
            <person name="MacDonald P.J.P."/>
            <person name="Mehta T."/>
            <person name="Montmayeur A."/>
            <person name="Murphy C."/>
            <person name="Neiman D."/>
            <person name="Pearson M."/>
            <person name="Priest M."/>
            <person name="Roberts A."/>
            <person name="Saif S."/>
            <person name="Shea T."/>
            <person name="Shenoy N."/>
            <person name="Sisk P."/>
            <person name="Stolte C."/>
            <person name="Sykes S."/>
            <person name="Yandava C."/>
            <person name="Wortman J."/>
            <person name="Nusbaum C."/>
            <person name="Birren B."/>
        </authorList>
    </citation>
    <scope>NUCLEOTIDE SEQUENCE</scope>
    <source>
        <strain evidence="2">R3-111a-1</strain>
    </source>
</reference>
<evidence type="ECO:0000313" key="4">
    <source>
        <dbReference type="Proteomes" id="UP000006039"/>
    </source>
</evidence>
<dbReference type="HOGENOM" id="CLU_2794119_0_0_1"/>
<dbReference type="EMBL" id="GL385397">
    <property type="protein sequence ID" value="EJT77233.1"/>
    <property type="molecule type" value="Genomic_DNA"/>
</dbReference>
<reference evidence="2" key="2">
    <citation type="submission" date="2010-07" db="EMBL/GenBank/DDBJ databases">
        <authorList>
            <consortium name="The Broad Institute Genome Sequencing Platform"/>
            <consortium name="Broad Institute Genome Sequencing Center for Infectious Disease"/>
            <person name="Ma L.-J."/>
            <person name="Dead R."/>
            <person name="Young S."/>
            <person name="Zeng Q."/>
            <person name="Koehrsen M."/>
            <person name="Alvarado L."/>
            <person name="Berlin A."/>
            <person name="Chapman S.B."/>
            <person name="Chen Z."/>
            <person name="Freedman E."/>
            <person name="Gellesch M."/>
            <person name="Goldberg J."/>
            <person name="Griggs A."/>
            <person name="Gujja S."/>
            <person name="Heilman E.R."/>
            <person name="Heiman D."/>
            <person name="Hepburn T."/>
            <person name="Howarth C."/>
            <person name="Jen D."/>
            <person name="Larson L."/>
            <person name="Mehta T."/>
            <person name="Neiman D."/>
            <person name="Pearson M."/>
            <person name="Roberts A."/>
            <person name="Saif S."/>
            <person name="Shea T."/>
            <person name="Shenoy N."/>
            <person name="Sisk P."/>
            <person name="Stolte C."/>
            <person name="Sykes S."/>
            <person name="Walk T."/>
            <person name="White J."/>
            <person name="Yandava C."/>
            <person name="Haas B."/>
            <person name="Nusbaum C."/>
            <person name="Birren B."/>
        </authorList>
    </citation>
    <scope>NUCLEOTIDE SEQUENCE</scope>
    <source>
        <strain evidence="2">R3-111a-1</strain>
    </source>
</reference>
<dbReference type="AlphaFoldDB" id="J3P0U9"/>
<protein>
    <submittedName>
        <fullName evidence="2 3">Uncharacterized protein</fullName>
    </submittedName>
</protein>
<evidence type="ECO:0000313" key="3">
    <source>
        <dbReference type="EnsemblFungi" id="EJT77233"/>
    </source>
</evidence>
<keyword evidence="4" id="KW-1185">Reference proteome</keyword>
<dbReference type="Proteomes" id="UP000006039">
    <property type="component" value="Unassembled WGS sequence"/>
</dbReference>
<reference evidence="4" key="1">
    <citation type="submission" date="2010-07" db="EMBL/GenBank/DDBJ databases">
        <title>The genome sequence of Gaeumannomyces graminis var. tritici strain R3-111a-1.</title>
        <authorList>
            <consortium name="The Broad Institute Genome Sequencing Platform"/>
            <person name="Ma L.-J."/>
            <person name="Dead R."/>
            <person name="Young S."/>
            <person name="Zeng Q."/>
            <person name="Koehrsen M."/>
            <person name="Alvarado L."/>
            <person name="Berlin A."/>
            <person name="Chapman S.B."/>
            <person name="Chen Z."/>
            <person name="Freedman E."/>
            <person name="Gellesch M."/>
            <person name="Goldberg J."/>
            <person name="Griggs A."/>
            <person name="Gujja S."/>
            <person name="Heilman E.R."/>
            <person name="Heiman D."/>
            <person name="Hepburn T."/>
            <person name="Howarth C."/>
            <person name="Jen D."/>
            <person name="Larson L."/>
            <person name="Mehta T."/>
            <person name="Neiman D."/>
            <person name="Pearson M."/>
            <person name="Roberts A."/>
            <person name="Saif S."/>
            <person name="Shea T."/>
            <person name="Shenoy N."/>
            <person name="Sisk P."/>
            <person name="Stolte C."/>
            <person name="Sykes S."/>
            <person name="Walk T."/>
            <person name="White J."/>
            <person name="Yandava C."/>
            <person name="Haas B."/>
            <person name="Nusbaum C."/>
            <person name="Birren B."/>
        </authorList>
    </citation>
    <scope>NUCLEOTIDE SEQUENCE [LARGE SCALE GENOMIC DNA]</scope>
    <source>
        <strain evidence="4">R3-111a-1</strain>
    </source>
</reference>
<reference evidence="3" key="4">
    <citation type="journal article" date="2015" name="G3 (Bethesda)">
        <title>Genome sequences of three phytopathogenic species of the Magnaporthaceae family of fungi.</title>
        <authorList>
            <person name="Okagaki L.H."/>
            <person name="Nunes C.C."/>
            <person name="Sailsbery J."/>
            <person name="Clay B."/>
            <person name="Brown D."/>
            <person name="John T."/>
            <person name="Oh Y."/>
            <person name="Young N."/>
            <person name="Fitzgerald M."/>
            <person name="Haas B.J."/>
            <person name="Zeng Q."/>
            <person name="Young S."/>
            <person name="Adiconis X."/>
            <person name="Fan L."/>
            <person name="Levin J.Z."/>
            <person name="Mitchell T.K."/>
            <person name="Okubara P.A."/>
            <person name="Farman M.L."/>
            <person name="Kohn L.M."/>
            <person name="Birren B."/>
            <person name="Ma L.-J."/>
            <person name="Dean R.A."/>
        </authorList>
    </citation>
    <scope>NUCLEOTIDE SEQUENCE</scope>
    <source>
        <strain evidence="3">R3-111a-1</strain>
    </source>
</reference>
<dbReference type="GeneID" id="20347603"/>
<evidence type="ECO:0000256" key="1">
    <source>
        <dbReference type="SAM" id="MobiDB-lite"/>
    </source>
</evidence>
<dbReference type="EnsemblFungi" id="EJT77233">
    <property type="protein sequence ID" value="EJT77233"/>
    <property type="gene ID" value="GGTG_07145"/>
</dbReference>
<dbReference type="RefSeq" id="XP_009223233.1">
    <property type="nucleotide sequence ID" value="XM_009224969.1"/>
</dbReference>
<gene>
    <name evidence="3" type="primary">20347603</name>
    <name evidence="2" type="ORF">GGTG_07145</name>
</gene>
<reference evidence="3" key="5">
    <citation type="submission" date="2018-04" db="UniProtKB">
        <authorList>
            <consortium name="EnsemblFungi"/>
        </authorList>
    </citation>
    <scope>IDENTIFICATION</scope>
    <source>
        <strain evidence="3">R3-111a-1</strain>
    </source>
</reference>
<accession>J3P0U9</accession>
<feature type="region of interest" description="Disordered" evidence="1">
    <location>
        <begin position="24"/>
        <end position="68"/>
    </location>
</feature>
<dbReference type="VEuPathDB" id="FungiDB:GGTG_07145"/>
<organism evidence="2">
    <name type="scientific">Gaeumannomyces tritici (strain R3-111a-1)</name>
    <name type="common">Wheat and barley take-all root rot fungus</name>
    <name type="synonym">Gaeumannomyces graminis var. tritici</name>
    <dbReference type="NCBI Taxonomy" id="644352"/>
    <lineage>
        <taxon>Eukaryota</taxon>
        <taxon>Fungi</taxon>
        <taxon>Dikarya</taxon>
        <taxon>Ascomycota</taxon>
        <taxon>Pezizomycotina</taxon>
        <taxon>Sordariomycetes</taxon>
        <taxon>Sordariomycetidae</taxon>
        <taxon>Magnaporthales</taxon>
        <taxon>Magnaporthaceae</taxon>
        <taxon>Gaeumannomyces</taxon>
    </lineage>
</organism>
<name>J3P0U9_GAET3</name>
<evidence type="ECO:0000313" key="2">
    <source>
        <dbReference type="EMBL" id="EJT77233.1"/>
    </source>
</evidence>